<protein>
    <submittedName>
        <fullName evidence="5">Efflux RND transporter periplasmic adaptor subunit</fullName>
    </submittedName>
</protein>
<keyword evidence="6" id="KW-1185">Reference proteome</keyword>
<name>A0A5D9CL85_HALER</name>
<reference evidence="5 6" key="1">
    <citation type="submission" date="2019-08" db="EMBL/GenBank/DDBJ databases">
        <title>Draft Genome Sequence of Halomonas eurihalina Isolated from Preserved Hide-surface.</title>
        <authorList>
            <person name="Hussain S.A."/>
            <person name="Xu A."/>
            <person name="Sarker M."/>
            <person name="Sommers C."/>
        </authorList>
    </citation>
    <scope>NUCLEOTIDE SEQUENCE [LARGE SCALE GENOMIC DNA]</scope>
    <source>
        <strain evidence="5 6">MS1</strain>
    </source>
</reference>
<comment type="caution">
    <text evidence="5">The sequence shown here is derived from an EMBL/GenBank/DDBJ whole genome shotgun (WGS) entry which is preliminary data.</text>
</comment>
<dbReference type="PANTHER" id="PTHR30469">
    <property type="entry name" value="MULTIDRUG RESISTANCE PROTEIN MDTA"/>
    <property type="match status" value="1"/>
</dbReference>
<evidence type="ECO:0000256" key="1">
    <source>
        <dbReference type="ARBA" id="ARBA00009477"/>
    </source>
</evidence>
<sequence>MPRRRPSNPILLAIALGLALLLWLAFGDISSFRDEPPSATESETPPPPRVEIETHHAEPYAPTLVVQGHLEAYHELELRARLSGRVEALPVSQGGRVERGDELLRLEQDALPERLEQAEAELALARAELSGARGLRDRELISNPELLRRQSATSAAAAELADLRQQLDDTRPQAPFPGVLDRIDVDPGELLQAGETWGRLVDDSRLTAKAWVSQREALPLEPGLPARIRLLDGSTLEGELDHVASRADEATRSFAIEVTLDNPEHRRLAGASATVELTLPSRRVHRLSSALLELDERGQLTIKHLDRQNRVTRDTIELVSSDEEQARVAGLPERIRLITLGGGFVDPGDVVTPVPADETDASVDMERP</sequence>
<dbReference type="Gene3D" id="2.40.30.170">
    <property type="match status" value="1"/>
</dbReference>
<gene>
    <name evidence="5" type="ORF">FZZ93_16720</name>
</gene>
<dbReference type="Proteomes" id="UP000324260">
    <property type="component" value="Unassembled WGS sequence"/>
</dbReference>
<dbReference type="RefSeq" id="WP_149323438.1">
    <property type="nucleotide sequence ID" value="NZ_JARWAH010000008.1"/>
</dbReference>
<evidence type="ECO:0000259" key="4">
    <source>
        <dbReference type="Pfam" id="PF25954"/>
    </source>
</evidence>
<dbReference type="InterPro" id="IPR006143">
    <property type="entry name" value="RND_pump_MFP"/>
</dbReference>
<dbReference type="OrthoDB" id="9806939at2"/>
<dbReference type="PANTHER" id="PTHR30469:SF29">
    <property type="entry name" value="BLR2860 PROTEIN"/>
    <property type="match status" value="1"/>
</dbReference>
<comment type="similarity">
    <text evidence="1">Belongs to the membrane fusion protein (MFP) (TC 8.A.1) family.</text>
</comment>
<dbReference type="AlphaFoldDB" id="A0A5D9CL85"/>
<organism evidence="5 6">
    <name type="scientific">Halomonas eurihalina</name>
    <dbReference type="NCBI Taxonomy" id="42566"/>
    <lineage>
        <taxon>Bacteria</taxon>
        <taxon>Pseudomonadati</taxon>
        <taxon>Pseudomonadota</taxon>
        <taxon>Gammaproteobacteria</taxon>
        <taxon>Oceanospirillales</taxon>
        <taxon>Halomonadaceae</taxon>
        <taxon>Halomonas</taxon>
    </lineage>
</organism>
<dbReference type="EMBL" id="VTPU01000023">
    <property type="protein sequence ID" value="TZG31942.1"/>
    <property type="molecule type" value="Genomic_DNA"/>
</dbReference>
<evidence type="ECO:0000256" key="3">
    <source>
        <dbReference type="SAM" id="MobiDB-lite"/>
    </source>
</evidence>
<keyword evidence="2" id="KW-0175">Coiled coil</keyword>
<feature type="region of interest" description="Disordered" evidence="3">
    <location>
        <begin position="349"/>
        <end position="368"/>
    </location>
</feature>
<dbReference type="SUPFAM" id="SSF111369">
    <property type="entry name" value="HlyD-like secretion proteins"/>
    <property type="match status" value="1"/>
</dbReference>
<feature type="compositionally biased region" description="Acidic residues" evidence="3">
    <location>
        <begin position="357"/>
        <end position="368"/>
    </location>
</feature>
<dbReference type="NCBIfam" id="TIGR01730">
    <property type="entry name" value="RND_mfp"/>
    <property type="match status" value="1"/>
</dbReference>
<feature type="coiled-coil region" evidence="2">
    <location>
        <begin position="108"/>
        <end position="135"/>
    </location>
</feature>
<proteinExistence type="inferred from homology"/>
<dbReference type="Gene3D" id="1.10.287.470">
    <property type="entry name" value="Helix hairpin bin"/>
    <property type="match status" value="1"/>
</dbReference>
<dbReference type="GO" id="GO:0015562">
    <property type="term" value="F:efflux transmembrane transporter activity"/>
    <property type="evidence" value="ECO:0007669"/>
    <property type="project" value="TreeGrafter"/>
</dbReference>
<evidence type="ECO:0000313" key="6">
    <source>
        <dbReference type="Proteomes" id="UP000324260"/>
    </source>
</evidence>
<dbReference type="InterPro" id="IPR058792">
    <property type="entry name" value="Beta-barrel_RND_2"/>
</dbReference>
<accession>A0A5D9CL85</accession>
<evidence type="ECO:0000313" key="5">
    <source>
        <dbReference type="EMBL" id="TZG31942.1"/>
    </source>
</evidence>
<dbReference type="Pfam" id="PF25954">
    <property type="entry name" value="Beta-barrel_RND_2"/>
    <property type="match status" value="1"/>
</dbReference>
<evidence type="ECO:0000256" key="2">
    <source>
        <dbReference type="SAM" id="Coils"/>
    </source>
</evidence>
<dbReference type="Gene3D" id="2.40.50.100">
    <property type="match status" value="1"/>
</dbReference>
<dbReference type="GO" id="GO:1990281">
    <property type="term" value="C:efflux pump complex"/>
    <property type="evidence" value="ECO:0007669"/>
    <property type="project" value="TreeGrafter"/>
</dbReference>
<feature type="domain" description="CusB-like beta-barrel" evidence="4">
    <location>
        <begin position="210"/>
        <end position="278"/>
    </location>
</feature>